<evidence type="ECO:0000256" key="1">
    <source>
        <dbReference type="SAM" id="MobiDB-lite"/>
    </source>
</evidence>
<comment type="caution">
    <text evidence="2">The sequence shown here is derived from an EMBL/GenBank/DDBJ whole genome shotgun (WGS) entry which is preliminary data.</text>
</comment>
<gene>
    <name evidence="2" type="primary">NOP56</name>
    <name evidence="2" type="ORF">L345_06882</name>
</gene>
<organism evidence="2 3">
    <name type="scientific">Ophiophagus hannah</name>
    <name type="common">King cobra</name>
    <name type="synonym">Naja hannah</name>
    <dbReference type="NCBI Taxonomy" id="8665"/>
    <lineage>
        <taxon>Eukaryota</taxon>
        <taxon>Metazoa</taxon>
        <taxon>Chordata</taxon>
        <taxon>Craniata</taxon>
        <taxon>Vertebrata</taxon>
        <taxon>Euteleostomi</taxon>
        <taxon>Lepidosauria</taxon>
        <taxon>Squamata</taxon>
        <taxon>Bifurcata</taxon>
        <taxon>Unidentata</taxon>
        <taxon>Episquamata</taxon>
        <taxon>Toxicofera</taxon>
        <taxon>Serpentes</taxon>
        <taxon>Colubroidea</taxon>
        <taxon>Elapidae</taxon>
        <taxon>Elapinae</taxon>
        <taxon>Ophiophagus</taxon>
    </lineage>
</organism>
<evidence type="ECO:0000313" key="3">
    <source>
        <dbReference type="Proteomes" id="UP000018936"/>
    </source>
</evidence>
<evidence type="ECO:0000313" key="2">
    <source>
        <dbReference type="EMBL" id="ETE67329.1"/>
    </source>
</evidence>
<feature type="region of interest" description="Disordered" evidence="1">
    <location>
        <begin position="48"/>
        <end position="110"/>
    </location>
</feature>
<keyword evidence="3" id="KW-1185">Reference proteome</keyword>
<feature type="compositionally biased region" description="Basic residues" evidence="1">
    <location>
        <begin position="77"/>
        <end position="110"/>
    </location>
</feature>
<name>V8NYJ2_OPHHA</name>
<dbReference type="AlphaFoldDB" id="V8NYJ2"/>
<feature type="non-terminal residue" evidence="2">
    <location>
        <position position="1"/>
    </location>
</feature>
<accession>V8NYJ2</accession>
<sequence length="110" mass="12652">MSLVRFELPNCWQPAEFYSPLPTLQLPVPLHSVTSHSVNSTAICTIQVTRGYRRTSMKGKERKEGTKEKKGKEEGRKGKKETKRKERKKGQDRKGGKERRKGRRKGWAVA</sequence>
<proteinExistence type="predicted"/>
<dbReference type="EMBL" id="AZIM01001324">
    <property type="protein sequence ID" value="ETE67329.1"/>
    <property type="molecule type" value="Genomic_DNA"/>
</dbReference>
<reference evidence="2 3" key="1">
    <citation type="journal article" date="2013" name="Proc. Natl. Acad. Sci. U.S.A.">
        <title>The king cobra genome reveals dynamic gene evolution and adaptation in the snake venom system.</title>
        <authorList>
            <person name="Vonk F.J."/>
            <person name="Casewell N.R."/>
            <person name="Henkel C.V."/>
            <person name="Heimberg A.M."/>
            <person name="Jansen H.J."/>
            <person name="McCleary R.J."/>
            <person name="Kerkkamp H.M."/>
            <person name="Vos R.A."/>
            <person name="Guerreiro I."/>
            <person name="Calvete J.J."/>
            <person name="Wuster W."/>
            <person name="Woods A.E."/>
            <person name="Logan J.M."/>
            <person name="Harrison R.A."/>
            <person name="Castoe T.A."/>
            <person name="de Koning A.P."/>
            <person name="Pollock D.D."/>
            <person name="Yandell M."/>
            <person name="Calderon D."/>
            <person name="Renjifo C."/>
            <person name="Currier R.B."/>
            <person name="Salgado D."/>
            <person name="Pla D."/>
            <person name="Sanz L."/>
            <person name="Hyder A.S."/>
            <person name="Ribeiro J.M."/>
            <person name="Arntzen J.W."/>
            <person name="van den Thillart G.E."/>
            <person name="Boetzer M."/>
            <person name="Pirovano W."/>
            <person name="Dirks R.P."/>
            <person name="Spaink H.P."/>
            <person name="Duboule D."/>
            <person name="McGlinn E."/>
            <person name="Kini R.M."/>
            <person name="Richardson M.K."/>
        </authorList>
    </citation>
    <scope>NUCLEOTIDE SEQUENCE</scope>
    <source>
        <tissue evidence="2">Blood</tissue>
    </source>
</reference>
<protein>
    <submittedName>
        <fullName evidence="2">Nop56</fullName>
    </submittedName>
</protein>
<feature type="compositionally biased region" description="Basic and acidic residues" evidence="1">
    <location>
        <begin position="58"/>
        <end position="76"/>
    </location>
</feature>
<dbReference type="Proteomes" id="UP000018936">
    <property type="component" value="Unassembled WGS sequence"/>
</dbReference>